<dbReference type="AlphaFoldDB" id="A0A1G6N5D4"/>
<dbReference type="Proteomes" id="UP000199455">
    <property type="component" value="Unassembled WGS sequence"/>
</dbReference>
<evidence type="ECO:0000313" key="2">
    <source>
        <dbReference type="EMBL" id="SDC63059.1"/>
    </source>
</evidence>
<dbReference type="STRING" id="390242.SAMN04488024_102573"/>
<dbReference type="RefSeq" id="WP_090766133.1">
    <property type="nucleotide sequence ID" value="NZ_FMZH01000002.1"/>
</dbReference>
<dbReference type="InterPro" id="IPR007712">
    <property type="entry name" value="RelE/ParE_toxin"/>
</dbReference>
<evidence type="ECO:0000313" key="3">
    <source>
        <dbReference type="Proteomes" id="UP000199455"/>
    </source>
</evidence>
<protein>
    <submittedName>
        <fullName evidence="2">ParE toxin of type II toxin-antitoxin system, parDE</fullName>
    </submittedName>
</protein>
<dbReference type="EMBL" id="FMZH01000002">
    <property type="protein sequence ID" value="SDC63059.1"/>
    <property type="molecule type" value="Genomic_DNA"/>
</dbReference>
<sequence length="99" mass="11701">MGYRKITIKQSVAESIAGIAWYLESEGLPATAEKFADDVYNFIEKLGDNRKRYRTCREPQRILMGYKCLTYRKKYVIVFIELDTEIIVCEFTPSKLIYW</sequence>
<dbReference type="Gene3D" id="3.30.2310.20">
    <property type="entry name" value="RelE-like"/>
    <property type="match status" value="1"/>
</dbReference>
<dbReference type="InterPro" id="IPR035093">
    <property type="entry name" value="RelE/ParE_toxin_dom_sf"/>
</dbReference>
<organism evidence="2 3">
    <name type="scientific">Pedobacter soli</name>
    <dbReference type="NCBI Taxonomy" id="390242"/>
    <lineage>
        <taxon>Bacteria</taxon>
        <taxon>Pseudomonadati</taxon>
        <taxon>Bacteroidota</taxon>
        <taxon>Sphingobacteriia</taxon>
        <taxon>Sphingobacteriales</taxon>
        <taxon>Sphingobacteriaceae</taxon>
        <taxon>Pedobacter</taxon>
    </lineage>
</organism>
<reference evidence="3" key="1">
    <citation type="submission" date="2016-10" db="EMBL/GenBank/DDBJ databases">
        <authorList>
            <person name="Varghese N."/>
            <person name="Submissions S."/>
        </authorList>
    </citation>
    <scope>NUCLEOTIDE SEQUENCE [LARGE SCALE GENOMIC DNA]</scope>
    <source>
        <strain evidence="3">DSM 18609</strain>
    </source>
</reference>
<keyword evidence="3" id="KW-1185">Reference proteome</keyword>
<accession>A0A1G6N5D4</accession>
<evidence type="ECO:0000256" key="1">
    <source>
        <dbReference type="ARBA" id="ARBA00022649"/>
    </source>
</evidence>
<gene>
    <name evidence="2" type="ORF">SAMN04488024_102573</name>
</gene>
<name>A0A1G6N5D4_9SPHI</name>
<dbReference type="Pfam" id="PF05016">
    <property type="entry name" value="ParE_toxin"/>
    <property type="match status" value="1"/>
</dbReference>
<proteinExistence type="predicted"/>
<keyword evidence="1" id="KW-1277">Toxin-antitoxin system</keyword>